<sequence length="109" mass="12231">MFSYYFNDGSRSLTALLSEPGDFLLSSRDSSNASLKIFLLEFSLFLISAAIFKRSLISCFKELAFSHLSETLNNPRGLQISLFLISSCFESLFGFSPCNPQSNILFSFK</sequence>
<keyword evidence="2" id="KW-1185">Reference proteome</keyword>
<proteinExistence type="predicted"/>
<name>A0AAD1XBG9_EUPCR</name>
<organism evidence="1 2">
    <name type="scientific">Euplotes crassus</name>
    <dbReference type="NCBI Taxonomy" id="5936"/>
    <lineage>
        <taxon>Eukaryota</taxon>
        <taxon>Sar</taxon>
        <taxon>Alveolata</taxon>
        <taxon>Ciliophora</taxon>
        <taxon>Intramacronucleata</taxon>
        <taxon>Spirotrichea</taxon>
        <taxon>Hypotrichia</taxon>
        <taxon>Euplotida</taxon>
        <taxon>Euplotidae</taxon>
        <taxon>Moneuplotes</taxon>
    </lineage>
</organism>
<protein>
    <submittedName>
        <fullName evidence="1">Uncharacterized protein</fullName>
    </submittedName>
</protein>
<gene>
    <name evidence="1" type="ORF">ECRASSUSDP1_LOCUS7011</name>
</gene>
<dbReference type="Proteomes" id="UP001295684">
    <property type="component" value="Unassembled WGS sequence"/>
</dbReference>
<dbReference type="AlphaFoldDB" id="A0AAD1XBG9"/>
<comment type="caution">
    <text evidence="1">The sequence shown here is derived from an EMBL/GenBank/DDBJ whole genome shotgun (WGS) entry which is preliminary data.</text>
</comment>
<evidence type="ECO:0000313" key="1">
    <source>
        <dbReference type="EMBL" id="CAI2365714.1"/>
    </source>
</evidence>
<reference evidence="1" key="1">
    <citation type="submission" date="2023-07" db="EMBL/GenBank/DDBJ databases">
        <authorList>
            <consortium name="AG Swart"/>
            <person name="Singh M."/>
            <person name="Singh A."/>
            <person name="Seah K."/>
            <person name="Emmerich C."/>
        </authorList>
    </citation>
    <scope>NUCLEOTIDE SEQUENCE</scope>
    <source>
        <strain evidence="1">DP1</strain>
    </source>
</reference>
<accession>A0AAD1XBG9</accession>
<dbReference type="EMBL" id="CAMPGE010006816">
    <property type="protein sequence ID" value="CAI2365714.1"/>
    <property type="molecule type" value="Genomic_DNA"/>
</dbReference>
<evidence type="ECO:0000313" key="2">
    <source>
        <dbReference type="Proteomes" id="UP001295684"/>
    </source>
</evidence>